<dbReference type="InterPro" id="IPR029063">
    <property type="entry name" value="SAM-dependent_MTases_sf"/>
</dbReference>
<evidence type="ECO:0000256" key="2">
    <source>
        <dbReference type="ARBA" id="ARBA00022679"/>
    </source>
</evidence>
<dbReference type="AlphaFoldDB" id="A0A7W8EQY3"/>
<proteinExistence type="inferred from homology"/>
<dbReference type="GO" id="GO:0032259">
    <property type="term" value="P:methylation"/>
    <property type="evidence" value="ECO:0007669"/>
    <property type="project" value="UniProtKB-KW"/>
</dbReference>
<name>A0A7W8EQY3_9HYPH</name>
<sequence length="263" mass="29277">MSDTSRQTDTGSQQPPESVSGRTTIDPAEVAHFSRIASEWWNPQGKFRPLHKFNPTRLEYLKEQICKHFNRDPLAARPLEGLRILDIGCGGGLLCEPMARLGATVIGADASTTNIEVAKIHAAEMGIEIDYRATTAEDLADAGEQFDIVLNMEVVEHVSDVDLFMSATAKMVKPQGLMFVATINRTLKAWGLAIIGAEYVLRWLPKGTHQYEKLVRPEELEKPLQAAGLTVLEKTGVSYNPLNDTWSRSRDLDVNYMVLAQRR</sequence>
<dbReference type="PANTHER" id="PTHR43464">
    <property type="entry name" value="METHYLTRANSFERASE"/>
    <property type="match status" value="1"/>
</dbReference>
<comment type="function">
    <text evidence="5">O-methyltransferase that catalyzes the 2 O-methylation steps in the ubiquinone biosynthetic pathway.</text>
</comment>
<feature type="region of interest" description="Disordered" evidence="6">
    <location>
        <begin position="1"/>
        <end position="23"/>
    </location>
</feature>
<dbReference type="SUPFAM" id="SSF53335">
    <property type="entry name" value="S-adenosyl-L-methionine-dependent methyltransferases"/>
    <property type="match status" value="1"/>
</dbReference>
<dbReference type="EC" id="2.1.1.64" evidence="5"/>
<dbReference type="HAMAP" id="MF_00472">
    <property type="entry name" value="UbiG"/>
    <property type="match status" value="1"/>
</dbReference>
<feature type="binding site" evidence="5">
    <location>
        <position position="152"/>
    </location>
    <ligand>
        <name>S-adenosyl-L-methionine</name>
        <dbReference type="ChEBI" id="CHEBI:59789"/>
    </ligand>
</feature>
<keyword evidence="1 5" id="KW-0489">Methyltransferase</keyword>
<reference evidence="7 8" key="1">
    <citation type="submission" date="2020-08" db="EMBL/GenBank/DDBJ databases">
        <title>Genomic Encyclopedia of Type Strains, Phase IV (KMG-IV): sequencing the most valuable type-strain genomes for metagenomic binning, comparative biology and taxonomic classification.</title>
        <authorList>
            <person name="Goeker M."/>
        </authorList>
    </citation>
    <scope>NUCLEOTIDE SEQUENCE [LARGE SCALE GENOMIC DNA]</scope>
    <source>
        <strain evidence="7 8">DSM 25620</strain>
    </source>
</reference>
<dbReference type="GO" id="GO:0102208">
    <property type="term" value="F:2-polyprenyl-6-hydroxyphenol methylase activity"/>
    <property type="evidence" value="ECO:0007669"/>
    <property type="project" value="UniProtKB-EC"/>
</dbReference>
<feature type="binding site" evidence="5">
    <location>
        <position position="57"/>
    </location>
    <ligand>
        <name>S-adenosyl-L-methionine</name>
        <dbReference type="ChEBI" id="CHEBI:59789"/>
    </ligand>
</feature>
<evidence type="ECO:0000256" key="5">
    <source>
        <dbReference type="HAMAP-Rule" id="MF_00472"/>
    </source>
</evidence>
<dbReference type="GO" id="GO:0061542">
    <property type="term" value="F:3-demethylubiquinol 3-O-methyltransferase activity"/>
    <property type="evidence" value="ECO:0007669"/>
    <property type="project" value="UniProtKB-UniRule"/>
</dbReference>
<dbReference type="EC" id="2.1.1.222" evidence="5"/>
<evidence type="ECO:0000256" key="4">
    <source>
        <dbReference type="ARBA" id="ARBA00022691"/>
    </source>
</evidence>
<organism evidence="7 8">
    <name type="scientific">Pseudochrobactrum saccharolyticum</name>
    <dbReference type="NCBI Taxonomy" id="354352"/>
    <lineage>
        <taxon>Bacteria</taxon>
        <taxon>Pseudomonadati</taxon>
        <taxon>Pseudomonadota</taxon>
        <taxon>Alphaproteobacteria</taxon>
        <taxon>Hyphomicrobiales</taxon>
        <taxon>Brucellaceae</taxon>
        <taxon>Pseudochrobactrum</taxon>
    </lineage>
</organism>
<dbReference type="RefSeq" id="WP_151160218.1">
    <property type="nucleotide sequence ID" value="NZ_JACHIL010000006.1"/>
</dbReference>
<comment type="similarity">
    <text evidence="5">Belongs to the methyltransferase superfamily. UbiG/COQ3 family.</text>
</comment>
<evidence type="ECO:0000313" key="8">
    <source>
        <dbReference type="Proteomes" id="UP000531231"/>
    </source>
</evidence>
<comment type="catalytic activity">
    <reaction evidence="5">
        <text>a 3-(all-trans-polyprenyl)benzene-1,2-diol + S-adenosyl-L-methionine = a 2-methoxy-6-(all-trans-polyprenyl)phenol + S-adenosyl-L-homocysteine + H(+)</text>
        <dbReference type="Rhea" id="RHEA:31411"/>
        <dbReference type="Rhea" id="RHEA-COMP:9550"/>
        <dbReference type="Rhea" id="RHEA-COMP:9551"/>
        <dbReference type="ChEBI" id="CHEBI:15378"/>
        <dbReference type="ChEBI" id="CHEBI:57856"/>
        <dbReference type="ChEBI" id="CHEBI:59789"/>
        <dbReference type="ChEBI" id="CHEBI:62729"/>
        <dbReference type="ChEBI" id="CHEBI:62731"/>
        <dbReference type="EC" id="2.1.1.222"/>
    </reaction>
</comment>
<feature type="binding site" evidence="5">
    <location>
        <position position="88"/>
    </location>
    <ligand>
        <name>S-adenosyl-L-methionine</name>
        <dbReference type="ChEBI" id="CHEBI:59789"/>
    </ligand>
</feature>
<dbReference type="Pfam" id="PF13489">
    <property type="entry name" value="Methyltransf_23"/>
    <property type="match status" value="1"/>
</dbReference>
<dbReference type="Gene3D" id="3.40.50.150">
    <property type="entry name" value="Vaccinia Virus protein VP39"/>
    <property type="match status" value="1"/>
</dbReference>
<keyword evidence="4 5" id="KW-0949">S-adenosyl-L-methionine</keyword>
<comment type="pathway">
    <text evidence="5">Cofactor biosynthesis; ubiquinone biosynthesis.</text>
</comment>
<protein>
    <recommendedName>
        <fullName evidence="5">Ubiquinone biosynthesis O-methyltransferase</fullName>
    </recommendedName>
    <alternativeName>
        <fullName evidence="5">2-polyprenyl-6-hydroxyphenol methylase</fullName>
        <ecNumber evidence="5">2.1.1.222</ecNumber>
    </alternativeName>
    <alternativeName>
        <fullName evidence="5">3-demethylubiquinone 3-O-methyltransferase</fullName>
        <ecNumber evidence="5">2.1.1.64</ecNumber>
    </alternativeName>
</protein>
<gene>
    <name evidence="5" type="primary">ubiG</name>
    <name evidence="7" type="ORF">HNQ68_002943</name>
</gene>
<dbReference type="NCBIfam" id="TIGR01983">
    <property type="entry name" value="UbiG"/>
    <property type="match status" value="1"/>
</dbReference>
<dbReference type="Proteomes" id="UP000531231">
    <property type="component" value="Unassembled WGS sequence"/>
</dbReference>
<keyword evidence="8" id="KW-1185">Reference proteome</keyword>
<dbReference type="InterPro" id="IPR010233">
    <property type="entry name" value="UbiG_MeTrfase"/>
</dbReference>
<evidence type="ECO:0000256" key="6">
    <source>
        <dbReference type="SAM" id="MobiDB-lite"/>
    </source>
</evidence>
<comment type="caution">
    <text evidence="7">The sequence shown here is derived from an EMBL/GenBank/DDBJ whole genome shotgun (WGS) entry which is preliminary data.</text>
</comment>
<comment type="catalytic activity">
    <reaction evidence="5">
        <text>a 3-demethylubiquinol + S-adenosyl-L-methionine = a ubiquinol + S-adenosyl-L-homocysteine + H(+)</text>
        <dbReference type="Rhea" id="RHEA:44380"/>
        <dbReference type="Rhea" id="RHEA-COMP:9566"/>
        <dbReference type="Rhea" id="RHEA-COMP:10914"/>
        <dbReference type="ChEBI" id="CHEBI:15378"/>
        <dbReference type="ChEBI" id="CHEBI:17976"/>
        <dbReference type="ChEBI" id="CHEBI:57856"/>
        <dbReference type="ChEBI" id="CHEBI:59789"/>
        <dbReference type="ChEBI" id="CHEBI:84422"/>
        <dbReference type="EC" id="2.1.1.64"/>
    </reaction>
</comment>
<dbReference type="UniPathway" id="UPA00232"/>
<evidence type="ECO:0000256" key="1">
    <source>
        <dbReference type="ARBA" id="ARBA00022603"/>
    </source>
</evidence>
<dbReference type="CDD" id="cd02440">
    <property type="entry name" value="AdoMet_MTases"/>
    <property type="match status" value="1"/>
</dbReference>
<keyword evidence="2 5" id="KW-0808">Transferase</keyword>
<evidence type="ECO:0000256" key="3">
    <source>
        <dbReference type="ARBA" id="ARBA00022688"/>
    </source>
</evidence>
<evidence type="ECO:0000313" key="7">
    <source>
        <dbReference type="EMBL" id="MBB5092386.1"/>
    </source>
</evidence>
<dbReference type="EMBL" id="JACHIL010000006">
    <property type="protein sequence ID" value="MBB5092386.1"/>
    <property type="molecule type" value="Genomic_DNA"/>
</dbReference>
<accession>A0A7W8EQY3</accession>
<keyword evidence="3 5" id="KW-0831">Ubiquinone biosynthesis</keyword>
<keyword evidence="7" id="KW-0830">Ubiquinone</keyword>
<dbReference type="GO" id="GO:0010420">
    <property type="term" value="F:polyprenyldihydroxybenzoate methyltransferase activity"/>
    <property type="evidence" value="ECO:0007669"/>
    <property type="project" value="InterPro"/>
</dbReference>
<feature type="binding site" evidence="5">
    <location>
        <position position="109"/>
    </location>
    <ligand>
        <name>S-adenosyl-L-methionine</name>
        <dbReference type="ChEBI" id="CHEBI:59789"/>
    </ligand>
</feature>
<dbReference type="PANTHER" id="PTHR43464:SF19">
    <property type="entry name" value="UBIQUINONE BIOSYNTHESIS O-METHYLTRANSFERASE, MITOCHONDRIAL"/>
    <property type="match status" value="1"/>
</dbReference>